<evidence type="ECO:0000256" key="3">
    <source>
        <dbReference type="ARBA" id="ARBA00022448"/>
    </source>
</evidence>
<reference evidence="10" key="1">
    <citation type="submission" date="2021-02" db="EMBL/GenBank/DDBJ databases">
        <authorList>
            <person name="Nowell W R."/>
        </authorList>
    </citation>
    <scope>NUCLEOTIDE SEQUENCE</scope>
</reference>
<dbReference type="InterPro" id="IPR018456">
    <property type="entry name" value="PTR2_symporter_CS"/>
</dbReference>
<dbReference type="FunFam" id="1.20.1250.20:FF:000085">
    <property type="entry name" value="MFS peptide transporter Ptr2"/>
    <property type="match status" value="2"/>
</dbReference>
<feature type="transmembrane region" description="Helical" evidence="9">
    <location>
        <begin position="582"/>
        <end position="603"/>
    </location>
</feature>
<dbReference type="Proteomes" id="UP000663845">
    <property type="component" value="Unassembled WGS sequence"/>
</dbReference>
<dbReference type="AlphaFoldDB" id="A0A813Y535"/>
<evidence type="ECO:0000256" key="5">
    <source>
        <dbReference type="ARBA" id="ARBA00022856"/>
    </source>
</evidence>
<keyword evidence="7 9" id="KW-0472">Membrane</keyword>
<feature type="transmembrane region" description="Helical" evidence="9">
    <location>
        <begin position="97"/>
        <end position="118"/>
    </location>
</feature>
<feature type="transmembrane region" description="Helical" evidence="9">
    <location>
        <begin position="217"/>
        <end position="235"/>
    </location>
</feature>
<name>A0A813Y535_9BILA</name>
<evidence type="ECO:0000256" key="9">
    <source>
        <dbReference type="SAM" id="Phobius"/>
    </source>
</evidence>
<comment type="similarity">
    <text evidence="2 8">Belongs to the major facilitator superfamily. Proton-dependent oligopeptide transporter (POT/PTR) (TC 2.A.17) family.</text>
</comment>
<evidence type="ECO:0000256" key="2">
    <source>
        <dbReference type="ARBA" id="ARBA00005982"/>
    </source>
</evidence>
<evidence type="ECO:0000313" key="11">
    <source>
        <dbReference type="Proteomes" id="UP000663845"/>
    </source>
</evidence>
<feature type="transmembrane region" description="Helical" evidence="9">
    <location>
        <begin position="155"/>
        <end position="176"/>
    </location>
</feature>
<feature type="transmembrane region" description="Helical" evidence="9">
    <location>
        <begin position="557"/>
        <end position="576"/>
    </location>
</feature>
<dbReference type="EMBL" id="CAJNOG010000065">
    <property type="protein sequence ID" value="CAF0877791.1"/>
    <property type="molecule type" value="Genomic_DNA"/>
</dbReference>
<evidence type="ECO:0000256" key="8">
    <source>
        <dbReference type="RuleBase" id="RU003755"/>
    </source>
</evidence>
<feature type="transmembrane region" description="Helical" evidence="9">
    <location>
        <begin position="409"/>
        <end position="429"/>
    </location>
</feature>
<keyword evidence="6 9" id="KW-1133">Transmembrane helix</keyword>
<feature type="transmembrane region" description="Helical" evidence="9">
    <location>
        <begin position="644"/>
        <end position="662"/>
    </location>
</feature>
<feature type="transmembrane region" description="Helical" evidence="9">
    <location>
        <begin position="495"/>
        <end position="512"/>
    </location>
</feature>
<dbReference type="PANTHER" id="PTHR11654">
    <property type="entry name" value="OLIGOPEPTIDE TRANSPORTER-RELATED"/>
    <property type="match status" value="1"/>
</dbReference>
<comment type="subcellular location">
    <subcellularLocation>
        <location evidence="1 8">Membrane</location>
        <topology evidence="1 8">Multi-pass membrane protein</topology>
    </subcellularLocation>
</comment>
<feature type="transmembrane region" description="Helical" evidence="9">
    <location>
        <begin position="837"/>
        <end position="856"/>
    </location>
</feature>
<feature type="transmembrane region" description="Helical" evidence="9">
    <location>
        <begin position="524"/>
        <end position="545"/>
    </location>
</feature>
<dbReference type="GO" id="GO:0006857">
    <property type="term" value="P:oligopeptide transport"/>
    <property type="evidence" value="ECO:0007669"/>
    <property type="project" value="InterPro"/>
</dbReference>
<feature type="transmembrane region" description="Helical" evidence="9">
    <location>
        <begin position="463"/>
        <end position="483"/>
    </location>
</feature>
<dbReference type="GO" id="GO:0022857">
    <property type="term" value="F:transmembrane transporter activity"/>
    <property type="evidence" value="ECO:0007669"/>
    <property type="project" value="InterPro"/>
</dbReference>
<keyword evidence="5" id="KW-0653">Protein transport</keyword>
<feature type="transmembrane region" description="Helical" evidence="9">
    <location>
        <begin position="951"/>
        <end position="972"/>
    </location>
</feature>
<feature type="transmembrane region" description="Helical" evidence="9">
    <location>
        <begin position="668"/>
        <end position="688"/>
    </location>
</feature>
<keyword evidence="3 8" id="KW-0813">Transport</keyword>
<dbReference type="Gene3D" id="1.20.1250.20">
    <property type="entry name" value="MFS general substrate transporter like domains"/>
    <property type="match status" value="2"/>
</dbReference>
<accession>A0A813Y535</accession>
<protein>
    <submittedName>
        <fullName evidence="10">Uncharacterized protein</fullName>
    </submittedName>
</protein>
<gene>
    <name evidence="10" type="ORF">JYZ213_LOCUS9320</name>
</gene>
<feature type="transmembrane region" description="Helical" evidence="9">
    <location>
        <begin position="890"/>
        <end position="912"/>
    </location>
</feature>
<dbReference type="GO" id="GO:0005886">
    <property type="term" value="C:plasma membrane"/>
    <property type="evidence" value="ECO:0007669"/>
    <property type="project" value="UniProtKB-ARBA"/>
</dbReference>
<dbReference type="InterPro" id="IPR036259">
    <property type="entry name" value="MFS_trans_sf"/>
</dbReference>
<organism evidence="10 11">
    <name type="scientific">Adineta steineri</name>
    <dbReference type="NCBI Taxonomy" id="433720"/>
    <lineage>
        <taxon>Eukaryota</taxon>
        <taxon>Metazoa</taxon>
        <taxon>Spiralia</taxon>
        <taxon>Gnathifera</taxon>
        <taxon>Rotifera</taxon>
        <taxon>Eurotatoria</taxon>
        <taxon>Bdelloidea</taxon>
        <taxon>Adinetida</taxon>
        <taxon>Adinetidae</taxon>
        <taxon>Adineta</taxon>
    </lineage>
</organism>
<evidence type="ECO:0000256" key="7">
    <source>
        <dbReference type="ARBA" id="ARBA00023136"/>
    </source>
</evidence>
<comment type="caution">
    <text evidence="10">The sequence shown here is derived from an EMBL/GenBank/DDBJ whole genome shotgun (WGS) entry which is preliminary data.</text>
</comment>
<dbReference type="PROSITE" id="PS01023">
    <property type="entry name" value="PTR2_2"/>
    <property type="match status" value="2"/>
</dbReference>
<evidence type="ECO:0000256" key="4">
    <source>
        <dbReference type="ARBA" id="ARBA00022692"/>
    </source>
</evidence>
<evidence type="ECO:0000256" key="6">
    <source>
        <dbReference type="ARBA" id="ARBA00022989"/>
    </source>
</evidence>
<feature type="transmembrane region" description="Helical" evidence="9">
    <location>
        <begin position="924"/>
        <end position="945"/>
    </location>
</feature>
<keyword evidence="4 8" id="KW-0812">Transmembrane</keyword>
<dbReference type="Pfam" id="PF00854">
    <property type="entry name" value="PTR2"/>
    <property type="match status" value="2"/>
</dbReference>
<dbReference type="InterPro" id="IPR000109">
    <property type="entry name" value="POT_fam"/>
</dbReference>
<proteinExistence type="inferred from homology"/>
<keyword evidence="5" id="KW-0571">Peptide transport</keyword>
<dbReference type="SUPFAM" id="SSF103473">
    <property type="entry name" value="MFS general substrate transporter"/>
    <property type="match status" value="2"/>
</dbReference>
<evidence type="ECO:0000256" key="1">
    <source>
        <dbReference type="ARBA" id="ARBA00004141"/>
    </source>
</evidence>
<feature type="transmembrane region" description="Helical" evidence="9">
    <location>
        <begin position="130"/>
        <end position="149"/>
    </location>
</feature>
<evidence type="ECO:0000313" key="10">
    <source>
        <dbReference type="EMBL" id="CAF0877791.1"/>
    </source>
</evidence>
<feature type="transmembrane region" description="Helical" evidence="9">
    <location>
        <begin position="241"/>
        <end position="261"/>
    </location>
</feature>
<sequence>MSVSEDIEMNSAMSTEPKTIVEWTDETSEVEPTAEELITLEHISDGIPLAAWLIVICELCERFAFYGLSGPFQNYIQFPPAPPGAPQPGALGRGQQAATALTTFFQFFAYLTPIAGAIIADQFWGKYKMILVACVIYMFGLLVLVLSSIPPSLDANIAFPGLIVAMVIIGLGTGGVKSNVSPLMAEQYTRTKAVVREINGKKKIIDPKVTVQSMFNWFYWAINIGALSSIATTNIEKYVSFWLAYLIPLVVFTGAIIVLVAGRSRYIRAPPTGSLLLRAARVMIKAIRMRSKLGKQANRSHLFDYAKEFPSSTDQDEQKTMAQINQNQFIDDLKKATSACRVFIFYPFYWVCYNQLGTNLVSQAAQMDVGPLPNDVLQNIDPLVLIIAIPIFDKFIYPTLRRLKINFSSIFRITAGFFCVSIAMAWSAVVQDRIYSTGPNYNYPNGTLDIPQKYNDIVVAWQIPTYFFIALSEIFASITGLEYAFTQAPSSMKSIVMSLFLVTSAFGTPPGAPQPGALGRGQQAATALTTFFQFFAYLTPIAGAIIADQFWGKYKMILVACVIYMFGLLVLVLSSIPPSLDANIAFPGLIVAMVIIGLGTGGVKSNVSPLMAEQYTRTKAVVREINGKKKIIDPKVTVQSMFNWFYWAINIGALSSIATTNIEKYVSFWLAYLIPLVVFTGAIVVLVAGRSRYIRAPPTGSLLLRAARVIIKAIRMRSKLGKQANRSHLFDYAKEFPSSTDQDEQKTMAQINQNQFIDDLKKATSACRVFIFYPFYWVCYNQLGTNLVSQAAQMDVGPLPNDVLQNIDPLVLIIAIPIFDRFIHPTLRRLKINFSSIFRITAGFFCVSIAMAWSAVVQDRIYATGPNYNYPNGTLDIPQKYNDIVVAWQIPTYFFIALSEIFASITGLEYAFTQAPSSMKSIVMSLFLVTSAFGSALNFTLIPVTVNPKLLWMYASLSIMSTIVGIIFFLVFRNEQNVRVVPVSNE</sequence>